<organism evidence="1 2">
    <name type="scientific">Aphanocapsa feldmannii 277cV</name>
    <dbReference type="NCBI Taxonomy" id="2507553"/>
    <lineage>
        <taxon>Bacteria</taxon>
        <taxon>Bacillati</taxon>
        <taxon>Cyanobacteriota</taxon>
        <taxon>Cyanophyceae</taxon>
        <taxon>Oscillatoriophycideae</taxon>
        <taxon>Chroococcales</taxon>
        <taxon>Microcystaceae</taxon>
        <taxon>Aphanocapsa</taxon>
    </lineage>
</organism>
<reference evidence="1 2" key="1">
    <citation type="journal article" date="2019" name="mSystems">
        <title>Life at home and on the roam: Genomic adaptions reflect the dual lifestyle of an intracellular, facultative symbiont.</title>
        <authorList>
            <person name="Burgsdorf I."/>
        </authorList>
    </citation>
    <scope>NUCLEOTIDE SEQUENCE [LARGE SCALE GENOMIC DNA]</scope>
    <source>
        <strain evidence="1">277cV</strain>
    </source>
</reference>
<dbReference type="InterPro" id="IPR006549">
    <property type="entry name" value="HAD-SF_hydro_IIIA"/>
</dbReference>
<dbReference type="InterPro" id="IPR036412">
    <property type="entry name" value="HAD-like_sf"/>
</dbReference>
<sequence>MSGRLALRGVLQPDWVVRGTVVTLPIARLRAMGIRGVVLDVDRTLLPRRCRLLPDPVRQWVRSAAVVMRLHLLSNNLDQDRIRWVGKELGIPGTAFARKPRRGKLRSVLATMDLPPHQVAMVGDRILTDVVAGNRLGLWTVLVRSITCDGDICPHDRLQRLEKMISTGLGADLRESLPQQLHSL</sequence>
<dbReference type="Pfam" id="PF13242">
    <property type="entry name" value="Hydrolase_like"/>
    <property type="match status" value="1"/>
</dbReference>
<dbReference type="EMBL" id="SRMO01000050">
    <property type="protein sequence ID" value="TGG93703.1"/>
    <property type="molecule type" value="Genomic_DNA"/>
</dbReference>
<gene>
    <name evidence="1" type="ORF">ERJ67_03405</name>
</gene>
<evidence type="ECO:0000313" key="2">
    <source>
        <dbReference type="Proteomes" id="UP000317990"/>
    </source>
</evidence>
<dbReference type="SUPFAM" id="SSF56784">
    <property type="entry name" value="HAD-like"/>
    <property type="match status" value="1"/>
</dbReference>
<evidence type="ECO:0000313" key="1">
    <source>
        <dbReference type="EMBL" id="TGG93703.1"/>
    </source>
</evidence>
<dbReference type="NCBIfam" id="TIGR01668">
    <property type="entry name" value="YqeG_hyp_ppase"/>
    <property type="match status" value="1"/>
</dbReference>
<comment type="caution">
    <text evidence="1">The sequence shown here is derived from an EMBL/GenBank/DDBJ whole genome shotgun (WGS) entry which is preliminary data.</text>
</comment>
<name>A0A524RPF5_9CHRO</name>
<dbReference type="GO" id="GO:0008962">
    <property type="term" value="F:phosphatidylglycerophosphatase activity"/>
    <property type="evidence" value="ECO:0007669"/>
    <property type="project" value="InterPro"/>
</dbReference>
<dbReference type="NCBIfam" id="TIGR01662">
    <property type="entry name" value="HAD-SF-IIIA"/>
    <property type="match status" value="1"/>
</dbReference>
<dbReference type="AlphaFoldDB" id="A0A524RPF5"/>
<dbReference type="Gene3D" id="3.40.50.1000">
    <property type="entry name" value="HAD superfamily/HAD-like"/>
    <property type="match status" value="1"/>
</dbReference>
<dbReference type="InterPro" id="IPR023214">
    <property type="entry name" value="HAD_sf"/>
</dbReference>
<dbReference type="InterPro" id="IPR010021">
    <property type="entry name" value="PGPP1/Gep4"/>
</dbReference>
<protein>
    <submittedName>
        <fullName evidence="1">YqeG family HAD IIIA-type phosphatase</fullName>
    </submittedName>
</protein>
<accession>A0A524RPF5</accession>
<dbReference type="Proteomes" id="UP000317990">
    <property type="component" value="Unassembled WGS sequence"/>
</dbReference>
<proteinExistence type="predicted"/>